<reference evidence="1 2" key="1">
    <citation type="submission" date="2023-03" db="EMBL/GenBank/DDBJ databases">
        <title>WGS of Gossypium arboreum.</title>
        <authorList>
            <person name="Yu D."/>
        </authorList>
    </citation>
    <scope>NUCLEOTIDE SEQUENCE [LARGE SCALE GENOMIC DNA]</scope>
    <source>
        <tissue evidence="1">Leaf</tissue>
    </source>
</reference>
<accession>A0ABR0R1W0</accession>
<dbReference type="Proteomes" id="UP001358586">
    <property type="component" value="Chromosome 1"/>
</dbReference>
<dbReference type="EMBL" id="JARKNE010000001">
    <property type="protein sequence ID" value="KAK5845506.1"/>
    <property type="molecule type" value="Genomic_DNA"/>
</dbReference>
<evidence type="ECO:0000313" key="1">
    <source>
        <dbReference type="EMBL" id="KAK5845506.1"/>
    </source>
</evidence>
<proteinExistence type="predicted"/>
<keyword evidence="2" id="KW-1185">Reference proteome</keyword>
<name>A0ABR0R1W0_GOSAR</name>
<sequence>MVRVFEGHKQVVVVERERWIPGLEMMDGCVNGRSPSLADFPAENIQSSQEEEYRTRSMEDDVALVDRGELAKSKDVEDDNDVLYAHLANPPSLVNSQEVEVVNTDIELTPLRDNATVAQIKLHGDEGAKRYNAMSYIQNGISDVIFTRIMACKTPKQAWDKLKKEFQGSDKTKQQQLINLRRDFENLKMKEAEIVK</sequence>
<protein>
    <submittedName>
        <fullName evidence="1">Uncharacterized protein</fullName>
    </submittedName>
</protein>
<dbReference type="Pfam" id="PF14223">
    <property type="entry name" value="Retrotran_gag_2"/>
    <property type="match status" value="1"/>
</dbReference>
<organism evidence="1 2">
    <name type="scientific">Gossypium arboreum</name>
    <name type="common">Tree cotton</name>
    <name type="synonym">Gossypium nanking</name>
    <dbReference type="NCBI Taxonomy" id="29729"/>
    <lineage>
        <taxon>Eukaryota</taxon>
        <taxon>Viridiplantae</taxon>
        <taxon>Streptophyta</taxon>
        <taxon>Embryophyta</taxon>
        <taxon>Tracheophyta</taxon>
        <taxon>Spermatophyta</taxon>
        <taxon>Magnoliopsida</taxon>
        <taxon>eudicotyledons</taxon>
        <taxon>Gunneridae</taxon>
        <taxon>Pentapetalae</taxon>
        <taxon>rosids</taxon>
        <taxon>malvids</taxon>
        <taxon>Malvales</taxon>
        <taxon>Malvaceae</taxon>
        <taxon>Malvoideae</taxon>
        <taxon>Gossypium</taxon>
    </lineage>
</organism>
<dbReference type="PANTHER" id="PTHR35317">
    <property type="entry name" value="OS04G0629600 PROTEIN"/>
    <property type="match status" value="1"/>
</dbReference>
<dbReference type="PANTHER" id="PTHR35317:SF31">
    <property type="entry name" value="DUF4219 DOMAIN-CONTAINING PROTEIN"/>
    <property type="match status" value="1"/>
</dbReference>
<gene>
    <name evidence="1" type="ORF">PVK06_001697</name>
</gene>
<comment type="caution">
    <text evidence="1">The sequence shown here is derived from an EMBL/GenBank/DDBJ whole genome shotgun (WGS) entry which is preliminary data.</text>
</comment>
<evidence type="ECO:0000313" key="2">
    <source>
        <dbReference type="Proteomes" id="UP001358586"/>
    </source>
</evidence>